<evidence type="ECO:0000313" key="3">
    <source>
        <dbReference type="Proteomes" id="UP000247702"/>
    </source>
</evidence>
<evidence type="ECO:0000313" key="2">
    <source>
        <dbReference type="EMBL" id="GBC06014.1"/>
    </source>
</evidence>
<name>A0A2Z6RTD3_9GLOM</name>
<accession>A0A2Z6RTD3</accession>
<comment type="caution">
    <text evidence="2">The sequence shown here is derived from an EMBL/GenBank/DDBJ whole genome shotgun (WGS) entry which is preliminary data.</text>
</comment>
<feature type="compositionally biased region" description="Low complexity" evidence="1">
    <location>
        <begin position="1"/>
        <end position="21"/>
    </location>
</feature>
<feature type="compositionally biased region" description="Acidic residues" evidence="1">
    <location>
        <begin position="198"/>
        <end position="207"/>
    </location>
</feature>
<organism evidence="2 3">
    <name type="scientific">Rhizophagus clarus</name>
    <dbReference type="NCBI Taxonomy" id="94130"/>
    <lineage>
        <taxon>Eukaryota</taxon>
        <taxon>Fungi</taxon>
        <taxon>Fungi incertae sedis</taxon>
        <taxon>Mucoromycota</taxon>
        <taxon>Glomeromycotina</taxon>
        <taxon>Glomeromycetes</taxon>
        <taxon>Glomerales</taxon>
        <taxon>Glomeraceae</taxon>
        <taxon>Rhizophagus</taxon>
    </lineage>
</organism>
<feature type="region of interest" description="Disordered" evidence="1">
    <location>
        <begin position="198"/>
        <end position="239"/>
    </location>
</feature>
<proteinExistence type="predicted"/>
<dbReference type="EMBL" id="BEXD01004044">
    <property type="protein sequence ID" value="GBC06014.1"/>
    <property type="molecule type" value="Genomic_DNA"/>
</dbReference>
<feature type="region of interest" description="Disordered" evidence="1">
    <location>
        <begin position="1"/>
        <end position="27"/>
    </location>
</feature>
<sequence>MSATPSSTRRTKSATKMSSKTTRTDKQITEETYTPIDIDVITQQNKAKKNRVTADNDADDAFWEPTNTKENTLTTCLALDICNGLRPEFGKGTPEIYKKLAYKCMNANSSQRPTAVELFLIIIIWKDCLNEEYYQEKEEYGYKGKEVKAAFEEADKEIPNISTSYKKNPDAIYTSRLFTFNNLTKPVNSSIITSYLGDEENNNEDNQDPQLVDLEVPSSLLQSKDDDDIDNEKVLITKQ</sequence>
<gene>
    <name evidence="2" type="ORF">RclHR1_06560005</name>
</gene>
<evidence type="ECO:0008006" key="4">
    <source>
        <dbReference type="Google" id="ProtNLM"/>
    </source>
</evidence>
<dbReference type="Proteomes" id="UP000247702">
    <property type="component" value="Unassembled WGS sequence"/>
</dbReference>
<protein>
    <recommendedName>
        <fullName evidence="4">Serine-threonine/tyrosine-protein kinase catalytic domain-containing protein</fullName>
    </recommendedName>
</protein>
<reference evidence="2 3" key="1">
    <citation type="submission" date="2017-11" db="EMBL/GenBank/DDBJ databases">
        <title>The genome of Rhizophagus clarus HR1 reveals common genetic basis of auxotrophy among arbuscular mycorrhizal fungi.</title>
        <authorList>
            <person name="Kobayashi Y."/>
        </authorList>
    </citation>
    <scope>NUCLEOTIDE SEQUENCE [LARGE SCALE GENOMIC DNA]</scope>
    <source>
        <strain evidence="2 3">HR1</strain>
    </source>
</reference>
<dbReference type="AlphaFoldDB" id="A0A2Z6RTD3"/>
<keyword evidence="3" id="KW-1185">Reference proteome</keyword>
<evidence type="ECO:0000256" key="1">
    <source>
        <dbReference type="SAM" id="MobiDB-lite"/>
    </source>
</evidence>